<dbReference type="RefSeq" id="WP_160785077.1">
    <property type="nucleotide sequence ID" value="NZ_CP086610.1"/>
</dbReference>
<organism evidence="2 3">
    <name type="scientific">Shinella zoogloeoides</name>
    <name type="common">Crabtreella saccharophila</name>
    <dbReference type="NCBI Taxonomy" id="352475"/>
    <lineage>
        <taxon>Bacteria</taxon>
        <taxon>Pseudomonadati</taxon>
        <taxon>Pseudomonadota</taxon>
        <taxon>Alphaproteobacteria</taxon>
        <taxon>Hyphomicrobiales</taxon>
        <taxon>Rhizobiaceae</taxon>
        <taxon>Shinella</taxon>
    </lineage>
</organism>
<dbReference type="AlphaFoldDB" id="A0A6N8T8W3"/>
<keyword evidence="1" id="KW-0472">Membrane</keyword>
<evidence type="ECO:0000256" key="1">
    <source>
        <dbReference type="SAM" id="Phobius"/>
    </source>
</evidence>
<dbReference type="Gene3D" id="1.10.10.10">
    <property type="entry name" value="Winged helix-like DNA-binding domain superfamily/Winged helix DNA-binding domain"/>
    <property type="match status" value="1"/>
</dbReference>
<keyword evidence="1" id="KW-1133">Transmembrane helix</keyword>
<comment type="caution">
    <text evidence="2">The sequence shown here is derived from an EMBL/GenBank/DDBJ whole genome shotgun (WGS) entry which is preliminary data.</text>
</comment>
<sequence length="162" mass="17876">MNILANPEPAIRARVLTTLDSVCSSEALRKSKRMRELLRYLVQESIERPGAPVTAEAIAANVFNRTNGFDAIDDPIVRTTVSRLRAALATYYEQEACGDEVEIRIPRGGYMPEFLPRAAKPPARRRLEWLRGNLWMLNVASAVVALVALGIALSLGTDACRP</sequence>
<dbReference type="OrthoDB" id="100177at2"/>
<name>A0A6N8T8W3_SHIZO</name>
<feature type="transmembrane region" description="Helical" evidence="1">
    <location>
        <begin position="134"/>
        <end position="155"/>
    </location>
</feature>
<evidence type="ECO:0000313" key="2">
    <source>
        <dbReference type="EMBL" id="MXN99666.1"/>
    </source>
</evidence>
<dbReference type="EMBL" id="WUML01000003">
    <property type="protein sequence ID" value="MXN99666.1"/>
    <property type="molecule type" value="Genomic_DNA"/>
</dbReference>
<dbReference type="Proteomes" id="UP000440304">
    <property type="component" value="Unassembled WGS sequence"/>
</dbReference>
<evidence type="ECO:0000313" key="3">
    <source>
        <dbReference type="Proteomes" id="UP000440304"/>
    </source>
</evidence>
<keyword evidence="1" id="KW-0812">Transmembrane</keyword>
<gene>
    <name evidence="2" type="ORF">GR156_05095</name>
</gene>
<accession>A0A6N8T8W3</accession>
<proteinExistence type="predicted"/>
<protein>
    <submittedName>
        <fullName evidence="2">Uncharacterized protein</fullName>
    </submittedName>
</protein>
<reference evidence="2 3" key="1">
    <citation type="submission" date="2019-12" db="EMBL/GenBank/DDBJ databases">
        <title>Shinella granuli gen. nov., sp. nov., and proposal of the reclassification of Zoogloea ramigera ATCC 19623 as Shinella zoogloeoides sp. nov.</title>
        <authorList>
            <person name="Gao J."/>
        </authorList>
    </citation>
    <scope>NUCLEOTIDE SEQUENCE [LARGE SCALE GENOMIC DNA]</scope>
    <source>
        <strain evidence="2 3">DSM 287</strain>
    </source>
</reference>
<dbReference type="InterPro" id="IPR036388">
    <property type="entry name" value="WH-like_DNA-bd_sf"/>
</dbReference>